<keyword evidence="1" id="KW-0175">Coiled coil</keyword>
<dbReference type="EMBL" id="JAAAID010000045">
    <property type="protein sequence ID" value="KAG0023725.1"/>
    <property type="molecule type" value="Genomic_DNA"/>
</dbReference>
<protein>
    <submittedName>
        <fullName evidence="3">Uncharacterized protein</fullName>
    </submittedName>
</protein>
<evidence type="ECO:0000256" key="2">
    <source>
        <dbReference type="SAM" id="MobiDB-lite"/>
    </source>
</evidence>
<proteinExistence type="predicted"/>
<feature type="coiled-coil region" evidence="1">
    <location>
        <begin position="193"/>
        <end position="246"/>
    </location>
</feature>
<name>A0A9P6N4Z5_9FUNG</name>
<comment type="caution">
    <text evidence="3">The sequence shown here is derived from an EMBL/GenBank/DDBJ whole genome shotgun (WGS) entry which is preliminary data.</text>
</comment>
<feature type="region of interest" description="Disordered" evidence="2">
    <location>
        <begin position="61"/>
        <end position="91"/>
    </location>
</feature>
<feature type="compositionally biased region" description="Acidic residues" evidence="2">
    <location>
        <begin position="79"/>
        <end position="91"/>
    </location>
</feature>
<evidence type="ECO:0000313" key="4">
    <source>
        <dbReference type="Proteomes" id="UP000703661"/>
    </source>
</evidence>
<evidence type="ECO:0000313" key="3">
    <source>
        <dbReference type="EMBL" id="KAG0023725.1"/>
    </source>
</evidence>
<feature type="region of interest" description="Disordered" evidence="2">
    <location>
        <begin position="116"/>
        <end position="138"/>
    </location>
</feature>
<feature type="compositionally biased region" description="Polar residues" evidence="2">
    <location>
        <begin position="61"/>
        <end position="75"/>
    </location>
</feature>
<accession>A0A9P6N4Z5</accession>
<sequence length="279" mass="32440">MAPSTSGLDLQLSYSGMQAVMTYWLHPSSLSPNIIQAIATEAALRMLARQSSESCITTVRSGSVLSKNPPEQSIKLSDDEAEDTNESDDDNEIVDNISEHMVEDLLVNRPTVDEFRSNTGELERKRRRRNDRGTPYQSIDTMSRFSTAAMIESTITGAVAESSLRYIEEARQDLRQRETESYQRMAENERRHQEMLDRRMQEFLEEKARQKQEFLEEKARQKQEFLEEKARQKQEFLEEKAKFKAKQEEFEKIRDRLIIENAAMKRELEIRLAPIPSQV</sequence>
<organism evidence="3 4">
    <name type="scientific">Entomortierella chlamydospora</name>
    <dbReference type="NCBI Taxonomy" id="101097"/>
    <lineage>
        <taxon>Eukaryota</taxon>
        <taxon>Fungi</taxon>
        <taxon>Fungi incertae sedis</taxon>
        <taxon>Mucoromycota</taxon>
        <taxon>Mortierellomycotina</taxon>
        <taxon>Mortierellomycetes</taxon>
        <taxon>Mortierellales</taxon>
        <taxon>Mortierellaceae</taxon>
        <taxon>Entomortierella</taxon>
    </lineage>
</organism>
<dbReference type="Proteomes" id="UP000703661">
    <property type="component" value="Unassembled WGS sequence"/>
</dbReference>
<evidence type="ECO:0000256" key="1">
    <source>
        <dbReference type="SAM" id="Coils"/>
    </source>
</evidence>
<dbReference type="AlphaFoldDB" id="A0A9P6N4Z5"/>
<gene>
    <name evidence="3" type="ORF">BGZ80_008350</name>
</gene>
<reference evidence="3" key="1">
    <citation type="journal article" date="2020" name="Fungal Divers.">
        <title>Resolving the Mortierellaceae phylogeny through synthesis of multi-gene phylogenetics and phylogenomics.</title>
        <authorList>
            <person name="Vandepol N."/>
            <person name="Liber J."/>
            <person name="Desiro A."/>
            <person name="Na H."/>
            <person name="Kennedy M."/>
            <person name="Barry K."/>
            <person name="Grigoriev I.V."/>
            <person name="Miller A.N."/>
            <person name="O'Donnell K."/>
            <person name="Stajich J.E."/>
            <person name="Bonito G."/>
        </authorList>
    </citation>
    <scope>NUCLEOTIDE SEQUENCE</scope>
    <source>
        <strain evidence="3">NRRL 2769</strain>
    </source>
</reference>
<keyword evidence="4" id="KW-1185">Reference proteome</keyword>